<keyword evidence="1" id="KW-0812">Transmembrane</keyword>
<evidence type="ECO:0000313" key="3">
    <source>
        <dbReference type="Proteomes" id="UP000886998"/>
    </source>
</evidence>
<organism evidence="2 3">
    <name type="scientific">Trichonephila inaurata madagascariensis</name>
    <dbReference type="NCBI Taxonomy" id="2747483"/>
    <lineage>
        <taxon>Eukaryota</taxon>
        <taxon>Metazoa</taxon>
        <taxon>Ecdysozoa</taxon>
        <taxon>Arthropoda</taxon>
        <taxon>Chelicerata</taxon>
        <taxon>Arachnida</taxon>
        <taxon>Araneae</taxon>
        <taxon>Araneomorphae</taxon>
        <taxon>Entelegynae</taxon>
        <taxon>Araneoidea</taxon>
        <taxon>Nephilidae</taxon>
        <taxon>Trichonephila</taxon>
        <taxon>Trichonephila inaurata</taxon>
    </lineage>
</organism>
<accession>A0A8X7C619</accession>
<comment type="caution">
    <text evidence="2">The sequence shown here is derived from an EMBL/GenBank/DDBJ whole genome shotgun (WGS) entry which is preliminary data.</text>
</comment>
<keyword evidence="1" id="KW-1133">Transmembrane helix</keyword>
<feature type="transmembrane region" description="Helical" evidence="1">
    <location>
        <begin position="21"/>
        <end position="42"/>
    </location>
</feature>
<evidence type="ECO:0000256" key="1">
    <source>
        <dbReference type="SAM" id="Phobius"/>
    </source>
</evidence>
<reference evidence="2" key="1">
    <citation type="submission" date="2020-08" db="EMBL/GenBank/DDBJ databases">
        <title>Multicomponent nature underlies the extraordinary mechanical properties of spider dragline silk.</title>
        <authorList>
            <person name="Kono N."/>
            <person name="Nakamura H."/>
            <person name="Mori M."/>
            <person name="Yoshida Y."/>
            <person name="Ohtoshi R."/>
            <person name="Malay A.D."/>
            <person name="Moran D.A.P."/>
            <person name="Tomita M."/>
            <person name="Numata K."/>
            <person name="Arakawa K."/>
        </authorList>
    </citation>
    <scope>NUCLEOTIDE SEQUENCE</scope>
</reference>
<keyword evidence="1" id="KW-0472">Membrane</keyword>
<keyword evidence="2" id="KW-0547">Nucleotide-binding</keyword>
<evidence type="ECO:0000313" key="2">
    <source>
        <dbReference type="EMBL" id="GFY57120.1"/>
    </source>
</evidence>
<dbReference type="EMBL" id="BMAV01011339">
    <property type="protein sequence ID" value="GFY57120.1"/>
    <property type="molecule type" value="Genomic_DNA"/>
</dbReference>
<dbReference type="GO" id="GO:0005524">
    <property type="term" value="F:ATP binding"/>
    <property type="evidence" value="ECO:0007669"/>
    <property type="project" value="UniProtKB-KW"/>
</dbReference>
<gene>
    <name evidence="2" type="primary">ABCA1_2</name>
    <name evidence="2" type="ORF">TNIN_105311</name>
</gene>
<sequence length="2054" mass="232718">MEVVHQVRLLLRRNVALRLRQPVILALELLWPVVIFLVVMAARNAIPPVAQPTCYYKAWALPSAGVVPFVQSMICNIDDCQNATEYEDIPSYNGSSVRELVANTMPLITDQNITELVTALPKGMRLMRVAVDALSGPDLSVLLDDGFPVKDLLKDANQTRELLTSINMTSEDIELTLDSSIQLPQILEIRSQSNFCDTIQDAPSETSDIFHKVRIHLCSVDEDIRKDFFRQLKSQLDVKNIVQTMGLAMSELGRLDIGEILGNIGGLLANLQSSNILHQDAIKMVAMILEEIKFDQIDTKVITLLIEDLEPLYRDSEWSMLIQVLKELKLPSMKEKSNSTRRIDTDENRMTSLEEKEVTAALESSEKENEFNIQQNKANIFETVLGLADVGIEMLKFLPHNDSVRVQNVLKYFAFSVDVVDGLIPEIEKSLKKDNSTQFLEVVGDILGAVFLTVAEGTKPNDLEDIEISKNVNFCNAREFQKVVNSSDWNNSQALQRYACKISRISEKLRDSSDVINVEKWRSSVNKLRKFSNLDRFSDMYRNILKWQNETNSNVPDNTDVTFMKKSAMFNEANIDDFIGSVECILQGYQGTYTPLTSKRMNHVAKNFSSFPADVRNQFIKNKENIALDALFRTKEIINYVRSNHLLWGKINSSDFGTVLEELHKIVNIAGVQGLSHILPFTSTEFFRLLPAMVFVANDFNTMEEFAKKGTSRNFCVNVDALEATQLHWKWLLCTDSTTAHKIPLPNENILKKDNLMASSGVKFKQFANFDAQVFSQILLQLSSGLSFTLKAGFQFLKPVKGCESTCGDDDVMLKKMCFLGRLQNVKSLMNGTENENDGEQEDNLMQQLKTIFPVEERVIEGYGSFIDVVRASAKNNYTNWRDIIQLVVSGLRFVDTLDGKDYKLRPSLHVINSLISLLKNRVSDAAQSSSSAVLEIQNVFPDSPLTREVVQSFLPVFPEVTSTLFWTALAPGKILKLIDESDKNISVIIAEVCNTSLTDYFYNPGLTSAEFETLGGVLCNHQYYDVFEEIFEDPDIQEIAFETTSTDEVSWEDMHDNLMEIVSLLQDLAERKKADISSFPPLTQWQKMAMDIHTQVMNPSVMLYILNSKFFYRFCYDNKFRKMPPSLKNFFDERKELSLYRTLCAMSTTVFADELAEGLNMTVQNIIMANGKSGSNFASISRNVVNIFFNTPEVKNIGKIMLDLDSSESSDVLDVEKSSNVRSSAMRYKIRNATKRTFDMVDSITRGGLSAAILGSSVPEVLEDFSTLLPHSEGVINMDELFKNGSKSDEVLKTFFLNSPEKRRMKSYIESMAAYFSRNNNSKKLKSLCNRFQPATDTIPDFTNLVCSRPPSKWTFKHLNHFHNNLTVLWVQIDRFLTEDVKNETQELYFEKRKMEFLNSLDRILMSSMQASGLSSVQMPSFYFSMMKAFVRNLENADNSTLQGISCLTRSTEVAIKDSTHKLLHSIPGAKFLSCGLLNKNISGFYSWISKSADLNKAFEKIANGSKNNESCGISWKWLLSIIDDFEDLYTKLSQNVSEQETEKSSKCLTNFKQSRLISSFQKHANVFKQAAKFLSTINKPTGHWKGVKEQIFEGISQHLPAFMKISDVLPEKSSFLPPSLELDESDSEEILRRASINFNWLLRHGLSYTSLRKKVCDDKDDPSVSTVFLRPAQMTLATRMKFNAYICHPNVIQHLLQQMNQTYIKYKVKEIQEKEFFSGQWLQELMSSSDILIDVGTDILSSMTEIQIHNIFDVLQLFTRTHVIQNIHKSLNQFILVLEPVFPGSSLIETLQQILDGLQAFKSLSQLTNFSFTYSVRNVFGDAVADVLLNELHIDTQLVSSFMESKINLNKFGSLGIEGVLKEAEVDAKEAEKTLEVLSSAPAVISRLTNHLETVTTVMHPEVKDLFKKLDQGVDWLATPEALSTGGQILCGKPLTSLSRRFMLLSPEETENKIEEKELLRLPTDFCRHGYKEIMKMRGGAILWGFLKPLFRGKILFAPKNYAPALTIISKVNETFNTLEKQVRFVKAAAEGSTGLHYLQRKNETLQSLQVS</sequence>
<dbReference type="Proteomes" id="UP000886998">
    <property type="component" value="Unassembled WGS sequence"/>
</dbReference>
<proteinExistence type="predicted"/>
<keyword evidence="2" id="KW-0067">ATP-binding</keyword>
<keyword evidence="3" id="KW-1185">Reference proteome</keyword>
<name>A0A8X7C619_9ARAC</name>
<protein>
    <submittedName>
        <fullName evidence="2">ATP-binding cassette sub-family A member 1</fullName>
    </submittedName>
</protein>
<dbReference type="OrthoDB" id="6420277at2759"/>